<evidence type="ECO:0000313" key="3">
    <source>
        <dbReference type="EMBL" id="OUZ14911.1"/>
    </source>
</evidence>
<dbReference type="EMBL" id="NIBL01000003">
    <property type="protein sequence ID" value="OUZ14911.1"/>
    <property type="molecule type" value="Genomic_DNA"/>
</dbReference>
<evidence type="ECO:0000313" key="5">
    <source>
        <dbReference type="Proteomes" id="UP000196503"/>
    </source>
</evidence>
<protein>
    <recommendedName>
        <fullName evidence="6">MapZ extracellular domain-containing protein</fullName>
    </recommendedName>
</protein>
<evidence type="ECO:0000313" key="4">
    <source>
        <dbReference type="Proteomes" id="UP000196074"/>
    </source>
</evidence>
<evidence type="ECO:0000313" key="2">
    <source>
        <dbReference type="EMBL" id="OUQ10616.1"/>
    </source>
</evidence>
<evidence type="ECO:0000256" key="1">
    <source>
        <dbReference type="SAM" id="Coils"/>
    </source>
</evidence>
<sequence>MKKIGKVFGLLLIAAISLSIVVFGYKVYQHKNYEQRLASAQVTIKQQSSKMDELTKQVNQLFTDENDDLLNPETNTEQISDLKTQINGMRVSADSYQLKKQDLPQEDASFADKQAELLRRVSQAYDKSNLQDQIAALFQADAVNWQALNDQAVINLDTKAEKVTELLQKVSEMPEGNWKNLANGYLNLAQDECNQAATTLDMINQMVVNGQVAENANADTYAQLVNTLYSVQHQGLSDALENKVREVKTQMQAAGRM</sequence>
<organism evidence="2 4">
    <name type="scientific">Enterococcus cecorum</name>
    <dbReference type="NCBI Taxonomy" id="44008"/>
    <lineage>
        <taxon>Bacteria</taxon>
        <taxon>Bacillati</taxon>
        <taxon>Bacillota</taxon>
        <taxon>Bacilli</taxon>
        <taxon>Lactobacillales</taxon>
        <taxon>Enterococcaceae</taxon>
        <taxon>Enterococcus</taxon>
    </lineage>
</organism>
<keyword evidence="1" id="KW-0175">Coiled coil</keyword>
<gene>
    <name evidence="3" type="ORF">A5869_002017</name>
    <name evidence="2" type="ORF">B5E88_05250</name>
</gene>
<evidence type="ECO:0008006" key="6">
    <source>
        <dbReference type="Google" id="ProtNLM"/>
    </source>
</evidence>
<proteinExistence type="predicted"/>
<feature type="coiled-coil region" evidence="1">
    <location>
        <begin position="30"/>
        <end position="64"/>
    </location>
</feature>
<reference evidence="4" key="1">
    <citation type="submission" date="2017-04" db="EMBL/GenBank/DDBJ databases">
        <title>Function of individual gut microbiota members based on whole genome sequencing of pure cultures obtained from chicken caecum.</title>
        <authorList>
            <person name="Medvecky M."/>
            <person name="Cejkova D."/>
            <person name="Polansky O."/>
            <person name="Karasova D."/>
            <person name="Kubasova T."/>
            <person name="Cizek A."/>
            <person name="Rychlik I."/>
        </authorList>
    </citation>
    <scope>NUCLEOTIDE SEQUENCE [LARGE SCALE GENOMIC DNA]</scope>
    <source>
        <strain evidence="4">An144</strain>
    </source>
</reference>
<dbReference type="EMBL" id="NFLC01000008">
    <property type="protein sequence ID" value="OUQ10616.1"/>
    <property type="molecule type" value="Genomic_DNA"/>
</dbReference>
<comment type="caution">
    <text evidence="2">The sequence shown here is derived from an EMBL/GenBank/DDBJ whole genome shotgun (WGS) entry which is preliminary data.</text>
</comment>
<dbReference type="AlphaFoldDB" id="A0A1Y4QZ48"/>
<dbReference type="Proteomes" id="UP000196074">
    <property type="component" value="Unassembled WGS sequence"/>
</dbReference>
<dbReference type="RefSeq" id="WP_087214409.1">
    <property type="nucleotide sequence ID" value="NZ_CP010062.1"/>
</dbReference>
<dbReference type="Proteomes" id="UP000196503">
    <property type="component" value="Unassembled WGS sequence"/>
</dbReference>
<name>A0A1Y4QZ48_9ENTE</name>
<accession>A0A1Y4QZ48</accession>
<reference evidence="2" key="3">
    <citation type="journal article" date="2018" name="BMC Genomics">
        <title>Whole genome sequencing and function prediction of 133 gut anaerobes isolated from chicken caecum in pure cultures.</title>
        <authorList>
            <person name="Medvecky M."/>
            <person name="Cejkova D."/>
            <person name="Polansky O."/>
            <person name="Karasova D."/>
            <person name="Kubasova T."/>
            <person name="Cizek A."/>
            <person name="Rychlik I."/>
        </authorList>
    </citation>
    <scope>NUCLEOTIDE SEQUENCE</scope>
    <source>
        <strain evidence="2">An144</strain>
    </source>
</reference>
<reference evidence="3 5" key="2">
    <citation type="submission" date="2017-05" db="EMBL/GenBank/DDBJ databases">
        <title>The Genome Sequence of Enterococcus faecium 2D5_DIV0622.</title>
        <authorList>
            <consortium name="The Broad Institute Genomics Platform"/>
            <consortium name="The Broad Institute Genomic Center for Infectious Diseases"/>
            <person name="Earl A."/>
            <person name="Manson A."/>
            <person name="Schwartman J."/>
            <person name="Gilmore M."/>
            <person name="Abouelleil A."/>
            <person name="Cao P."/>
            <person name="Chapman S."/>
            <person name="Cusick C."/>
            <person name="Shea T."/>
            <person name="Young S."/>
            <person name="Neafsey D."/>
            <person name="Nusbaum C."/>
            <person name="Birren B."/>
        </authorList>
    </citation>
    <scope>NUCLEOTIDE SEQUENCE [LARGE SCALE GENOMIC DNA]</scope>
    <source>
        <strain evidence="3 5">2D5_DIV0622</strain>
    </source>
</reference>